<feature type="region of interest" description="Disordered" evidence="1">
    <location>
        <begin position="30"/>
        <end position="86"/>
    </location>
</feature>
<keyword evidence="2" id="KW-0472">Membrane</keyword>
<gene>
    <name evidence="4" type="ORF">CTB96_17180</name>
</gene>
<feature type="compositionally biased region" description="Basic and acidic residues" evidence="1">
    <location>
        <begin position="55"/>
        <end position="66"/>
    </location>
</feature>
<evidence type="ECO:0000259" key="3">
    <source>
        <dbReference type="PROSITE" id="PS50965"/>
    </source>
</evidence>
<proteinExistence type="predicted"/>
<accession>A0A317ZR59</accession>
<evidence type="ECO:0000256" key="2">
    <source>
        <dbReference type="SAM" id="Phobius"/>
    </source>
</evidence>
<dbReference type="InterPro" id="IPR011528">
    <property type="entry name" value="NERD"/>
</dbReference>
<keyword evidence="2" id="KW-0812">Transmembrane</keyword>
<feature type="transmembrane region" description="Helical" evidence="2">
    <location>
        <begin position="326"/>
        <end position="347"/>
    </location>
</feature>
<keyword evidence="2" id="KW-1133">Transmembrane helix</keyword>
<protein>
    <recommendedName>
        <fullName evidence="3">NERD domain-containing protein</fullName>
    </recommendedName>
</protein>
<comment type="caution">
    <text evidence="4">The sequence shown here is derived from an EMBL/GenBank/DDBJ whole genome shotgun (WGS) entry which is preliminary data.</text>
</comment>
<sequence>MCVSTRDCGARCPATAIRCATSPVVGVPPEVPRSLTSDHRTRWARRPHCSSRVAPDPEPKHLRVVDPARPPPLGLPGAAASGRARRSNVTLHPPAMRNRIAAQLVIEHLLFRQTAVPPRTRVARLFGQSPLCPESLGWYLGAQGEITVGKLLATLPEDWTAFHAVPIGKNDTDIDHILVGPGGIFTINTKHHCRKRVSVGTRTVTVSGHKRAYLPAAEHEAERVSTVLRERMPLVTPVQPVVALVDPKQITFRDRPAQVKVLDARELRQWLLNLQPVLTEHEIAEVVVILDSPATWRERPSPASDDVMTRFDTLDGQVRRARIRRILWQGAGVLSLFSVAVGGAMLLEQALLGG</sequence>
<dbReference type="Proteomes" id="UP000246722">
    <property type="component" value="Unassembled WGS sequence"/>
</dbReference>
<dbReference type="OrthoDB" id="5793358at2"/>
<keyword evidence="5" id="KW-1185">Reference proteome</keyword>
<dbReference type="AlphaFoldDB" id="A0A317ZR59"/>
<evidence type="ECO:0000313" key="4">
    <source>
        <dbReference type="EMBL" id="PXA68348.1"/>
    </source>
</evidence>
<dbReference type="Pfam" id="PF08378">
    <property type="entry name" value="NERD"/>
    <property type="match status" value="1"/>
</dbReference>
<evidence type="ECO:0000313" key="5">
    <source>
        <dbReference type="Proteomes" id="UP000246722"/>
    </source>
</evidence>
<dbReference type="PROSITE" id="PS50965">
    <property type="entry name" value="NERD"/>
    <property type="match status" value="1"/>
</dbReference>
<evidence type="ECO:0000256" key="1">
    <source>
        <dbReference type="SAM" id="MobiDB-lite"/>
    </source>
</evidence>
<feature type="domain" description="NERD" evidence="3">
    <location>
        <begin position="140"/>
        <end position="251"/>
    </location>
</feature>
<reference evidence="4 5" key="1">
    <citation type="submission" date="2018-05" db="EMBL/GenBank/DDBJ databases">
        <title>Genetic diversity of glacier-inhabiting Cryobacterium bacteria in China and description of Cryobacterium mengkeensis sp. nov. and Arthrobacter glacialis sp. nov.</title>
        <authorList>
            <person name="Liu Q."/>
            <person name="Xin Y.-H."/>
        </authorList>
    </citation>
    <scope>NUCLEOTIDE SEQUENCE [LARGE SCALE GENOMIC DNA]</scope>
    <source>
        <strain evidence="4 5">SK-1</strain>
    </source>
</reference>
<name>A0A317ZR59_9MICO</name>
<organism evidence="4 5">
    <name type="scientific">Cryobacterium arcticum</name>
    <dbReference type="NCBI Taxonomy" id="670052"/>
    <lineage>
        <taxon>Bacteria</taxon>
        <taxon>Bacillati</taxon>
        <taxon>Actinomycetota</taxon>
        <taxon>Actinomycetes</taxon>
        <taxon>Micrococcales</taxon>
        <taxon>Microbacteriaceae</taxon>
        <taxon>Cryobacterium</taxon>
    </lineage>
</organism>
<dbReference type="EMBL" id="QHLY01000012">
    <property type="protein sequence ID" value="PXA68348.1"/>
    <property type="molecule type" value="Genomic_DNA"/>
</dbReference>